<dbReference type="InterPro" id="IPR024361">
    <property type="entry name" value="BACON"/>
</dbReference>
<feature type="active site" description="Charge relay system" evidence="7 8">
    <location>
        <position position="611"/>
    </location>
</feature>
<dbReference type="Gene3D" id="3.50.30.30">
    <property type="match status" value="1"/>
</dbReference>
<keyword evidence="11" id="KW-0472">Membrane</keyword>
<evidence type="ECO:0000256" key="11">
    <source>
        <dbReference type="SAM" id="Phobius"/>
    </source>
</evidence>
<dbReference type="Pfam" id="PF19190">
    <property type="entry name" value="BACON_2"/>
    <property type="match status" value="2"/>
</dbReference>
<feature type="transmembrane region" description="Helical" evidence="11">
    <location>
        <begin position="1576"/>
        <end position="1595"/>
    </location>
</feature>
<dbReference type="RefSeq" id="WP_123303239.1">
    <property type="nucleotide sequence ID" value="NZ_RKHK01000001.1"/>
</dbReference>
<evidence type="ECO:0000256" key="12">
    <source>
        <dbReference type="SAM" id="SignalP"/>
    </source>
</evidence>
<feature type="compositionally biased region" description="Acidic residues" evidence="10">
    <location>
        <begin position="1533"/>
        <end position="1542"/>
    </location>
</feature>
<dbReference type="InterPro" id="IPR022398">
    <property type="entry name" value="Peptidase_S8_His-AS"/>
</dbReference>
<dbReference type="PROSITE" id="PS00137">
    <property type="entry name" value="SUBTILASE_HIS"/>
    <property type="match status" value="1"/>
</dbReference>
<dbReference type="InterPro" id="IPR023827">
    <property type="entry name" value="Peptidase_S8_Asp-AS"/>
</dbReference>
<evidence type="ECO:0000256" key="6">
    <source>
        <dbReference type="ARBA" id="ARBA00022825"/>
    </source>
</evidence>
<evidence type="ECO:0000256" key="9">
    <source>
        <dbReference type="RuleBase" id="RU003355"/>
    </source>
</evidence>
<comment type="similarity">
    <text evidence="1 8 9">Belongs to the peptidase S8 family.</text>
</comment>
<evidence type="ECO:0000259" key="16">
    <source>
        <dbReference type="Pfam" id="PF19190"/>
    </source>
</evidence>
<feature type="domain" description="Peptidase S8/S53" evidence="13">
    <location>
        <begin position="208"/>
        <end position="655"/>
    </location>
</feature>
<dbReference type="InterPro" id="IPR000209">
    <property type="entry name" value="Peptidase_S8/S53_dom"/>
</dbReference>
<keyword evidence="4 12" id="KW-0732">Signal</keyword>
<feature type="compositionally biased region" description="Polar residues" evidence="10">
    <location>
        <begin position="1175"/>
        <end position="1189"/>
    </location>
</feature>
<dbReference type="InterPro" id="IPR045051">
    <property type="entry name" value="SBT"/>
</dbReference>
<dbReference type="SUPFAM" id="SSF52743">
    <property type="entry name" value="Subtilisin-like"/>
    <property type="match status" value="1"/>
</dbReference>
<dbReference type="GO" id="GO:0004252">
    <property type="term" value="F:serine-type endopeptidase activity"/>
    <property type="evidence" value="ECO:0007669"/>
    <property type="project" value="UniProtKB-UniRule"/>
</dbReference>
<evidence type="ECO:0000256" key="10">
    <source>
        <dbReference type="SAM" id="MobiDB-lite"/>
    </source>
</evidence>
<feature type="domain" description="PA" evidence="14">
    <location>
        <begin position="451"/>
        <end position="532"/>
    </location>
</feature>
<feature type="chain" id="PRO_5018333883" evidence="12">
    <location>
        <begin position="37"/>
        <end position="1607"/>
    </location>
</feature>
<gene>
    <name evidence="17" type="ORF">EDD31_1072</name>
</gene>
<evidence type="ECO:0000256" key="2">
    <source>
        <dbReference type="ARBA" id="ARBA00022525"/>
    </source>
</evidence>
<evidence type="ECO:0000256" key="5">
    <source>
        <dbReference type="ARBA" id="ARBA00022801"/>
    </source>
</evidence>
<dbReference type="PROSITE" id="PS00138">
    <property type="entry name" value="SUBTILASE_SER"/>
    <property type="match status" value="1"/>
</dbReference>
<dbReference type="Gene3D" id="2.60.40.2310">
    <property type="match status" value="1"/>
</dbReference>
<feature type="domain" description="BACON" evidence="16">
    <location>
        <begin position="1036"/>
        <end position="1085"/>
    </location>
</feature>
<evidence type="ECO:0000256" key="4">
    <source>
        <dbReference type="ARBA" id="ARBA00022729"/>
    </source>
</evidence>
<feature type="region of interest" description="Disordered" evidence="10">
    <location>
        <begin position="1164"/>
        <end position="1206"/>
    </location>
</feature>
<keyword evidence="5 8" id="KW-0378">Hydrolase</keyword>
<keyword evidence="11" id="KW-0812">Transmembrane</keyword>
<evidence type="ECO:0000259" key="14">
    <source>
        <dbReference type="Pfam" id="PF02225"/>
    </source>
</evidence>
<reference evidence="17 18" key="1">
    <citation type="submission" date="2018-11" db="EMBL/GenBank/DDBJ databases">
        <title>Sequencing the genomes of 1000 actinobacteria strains.</title>
        <authorList>
            <person name="Klenk H.-P."/>
        </authorList>
    </citation>
    <scope>NUCLEOTIDE SEQUENCE [LARGE SCALE GENOMIC DNA]</scope>
    <source>
        <strain evidence="17 18">DSM 11294</strain>
    </source>
</reference>
<protein>
    <submittedName>
        <fullName evidence="17">PA domain-containing protein</fullName>
    </submittedName>
</protein>
<dbReference type="InterPro" id="IPR003137">
    <property type="entry name" value="PA_domain"/>
</dbReference>
<dbReference type="SUPFAM" id="SSF52025">
    <property type="entry name" value="PA domain"/>
    <property type="match status" value="1"/>
</dbReference>
<evidence type="ECO:0000256" key="3">
    <source>
        <dbReference type="ARBA" id="ARBA00022670"/>
    </source>
</evidence>
<feature type="active site" description="Charge relay system" evidence="7 8">
    <location>
        <position position="281"/>
    </location>
</feature>
<evidence type="ECO:0000259" key="13">
    <source>
        <dbReference type="Pfam" id="PF00082"/>
    </source>
</evidence>
<organism evidence="17 18">
    <name type="scientific">Bogoriella caseilytica</name>
    <dbReference type="NCBI Taxonomy" id="56055"/>
    <lineage>
        <taxon>Bacteria</taxon>
        <taxon>Bacillati</taxon>
        <taxon>Actinomycetota</taxon>
        <taxon>Actinomycetes</taxon>
        <taxon>Micrococcales</taxon>
        <taxon>Bogoriellaceae</taxon>
        <taxon>Bogoriella</taxon>
    </lineage>
</organism>
<dbReference type="InterPro" id="IPR015500">
    <property type="entry name" value="Peptidase_S8_subtilisin-rel"/>
</dbReference>
<dbReference type="GO" id="GO:0006508">
    <property type="term" value="P:proteolysis"/>
    <property type="evidence" value="ECO:0007669"/>
    <property type="project" value="UniProtKB-KW"/>
</dbReference>
<dbReference type="Pfam" id="PF17766">
    <property type="entry name" value="fn3_6"/>
    <property type="match status" value="1"/>
</dbReference>
<evidence type="ECO:0000313" key="17">
    <source>
        <dbReference type="EMBL" id="ROR72713.1"/>
    </source>
</evidence>
<dbReference type="Gene3D" id="3.40.50.200">
    <property type="entry name" value="Peptidase S8/S53 domain"/>
    <property type="match status" value="1"/>
</dbReference>
<feature type="signal peptide" evidence="12">
    <location>
        <begin position="1"/>
        <end position="36"/>
    </location>
</feature>
<dbReference type="PANTHER" id="PTHR10795">
    <property type="entry name" value="PROPROTEIN CONVERTASE SUBTILISIN/KEXIN"/>
    <property type="match status" value="1"/>
</dbReference>
<evidence type="ECO:0000256" key="1">
    <source>
        <dbReference type="ARBA" id="ARBA00011073"/>
    </source>
</evidence>
<name>A0A3N2BBS2_9MICO</name>
<dbReference type="PROSITE" id="PS00136">
    <property type="entry name" value="SUBTILASE_ASP"/>
    <property type="match status" value="1"/>
</dbReference>
<dbReference type="Pfam" id="PF00082">
    <property type="entry name" value="Peptidase_S8"/>
    <property type="match status" value="1"/>
</dbReference>
<accession>A0A3N2BBS2</accession>
<dbReference type="InterPro" id="IPR046450">
    <property type="entry name" value="PA_dom_sf"/>
</dbReference>
<evidence type="ECO:0000256" key="7">
    <source>
        <dbReference type="PIRSR" id="PIRSR615500-1"/>
    </source>
</evidence>
<comment type="caution">
    <text evidence="17">The sequence shown here is derived from an EMBL/GenBank/DDBJ whole genome shotgun (WGS) entry which is preliminary data.</text>
</comment>
<feature type="active site" description="Charge relay system" evidence="7 8">
    <location>
        <position position="217"/>
    </location>
</feature>
<dbReference type="InterPro" id="IPR023828">
    <property type="entry name" value="Peptidase_S8_Ser-AS"/>
</dbReference>
<sequence>MSSRRSTGARGGARALVAGLTGALVASALTATSAFAEPSGEIDSIVTAEAVAEDDGPAPVFQSEAAQRANTGLWVVQLEKPSAARYGGGEPGLAATSPQATGSERLDVDDAAVQRYTDHLSGEHAEFLTRAEEALGRRVQVEAQLTLVVNGLILQVSAEEAQRLAELEGVAAIYEDEVREVQTEVSNDLIGSPAVWQGDTGTGSVATGAGIVVGMLDTGVNPNHLSFQPETDEYDYPAPDQYFGACGGAPSQGNYDICNDKLIGAWNFYPEETDPRDFDSHGSHVGGTIAGAAHDGDVLVGTTVHELPGISGVAPHAQIISYRVCGGEDGRCLSTASVQAVQQAIEDGVDVLNYSISGSDNPWNDIVDQAFLDAYTAGMVVSASAGNDGPGAGTAAKSGPWNFSVGMTTTDRTITSSAALTDREEFSEMDFVPAEGLAPQETVVAPLLSALVESGDAWGCSPFDEGTFEDSVALIQRGECEFTQKFLNAEAAGAVAVVLYNNEPGPPIGAAQSGTLPEPGIPAVMISMANGLGIEELLAQDEELEITINTETVYEREPGTEDWLSAGSSRGPSQHDLLLPTFSAPGVNILAAASDPPEYSDDSYAVLTGTSMAAPHAAGAAALLRELRPEMSPAQIRSALSSTAVYDGVVNELGEQAHWHQIGAGRIDVEAASRVGLVLDETAEAFGAANPADGGDPRTLNMPSFVDQTCVFDCEFTRVVSNAADTTVTYDLAGDPAFGLDVSVTPAQVTLAPGESAEITVGVDVTGLAYDSWVYGNVLVTTGGTYAGGAAVAQGHFPVAVVPTEPAPEITLDPEQVELSAAPGAQVTEAVTVGNSGTLPLDWELVATGAGTDARPRSADSGYFSDYFSQFDAGVYAFDDFTLSSTGSISDILVEGFVNGGSLAQGAEALTWYIYPDEDGRPAGHPEDGQDAHVWTHTTSVDDPAISIPEFQSVSLDLVEATGADVALDAGTYWITFFPTVVGDEFWYWFQAAPSGNPAMIADPQNLLGEGAGWHEIGAIASLEGFAFTLEGEFGYDLPGDVEWLDISPVSGTVPTGDSQEMVLEIDTTGLEEGRYEAVVGIGSNDPHRPVAVLPVSLEVAIPPAEIELSPRQIVGAVPQGGTGSATLDISNPGGEDLLWEFVEPGPSAPIEEPRVLVPRAAEVDGSPAERATVPESSAESRSPTTVTAADSGIQDGGFEAGTPNPYWDEHSDAFGTVICSPGCLENDGPGPYAGSWWAWFGGVATGDAGFVAQDVVLEPEQSQLSFYLQILDAGVDSDWFAVLLNDEETVFEVTAAEAGDYAEYTEVTVDLSEYVDGEVHTVRFASVTESSTNFFLDEVALGAPDAEPTPPACDIQPEWLGLDPVSGVTAPGGTTAVEVSFDATELEPGTYTTVLCLASNATDGVIEVPVALLVEEGDLRAETTITWEVEAEEVEVGETIVIFGEVVPAAGRDAVLREILDLQPLSSSADVSDEELEAMGESGSFRFSVPAGTEVGERVFEVYVAENEEALAAVTEPIVVTVVEPGATQEPTDPEPTDPEPTDPAPTDPGQPGGDDSSAPGAPDPGRLSETGVQVALLVLGAMLLLLAGTAAVVSTRRRAGERPQA</sequence>
<dbReference type="InterPro" id="IPR041469">
    <property type="entry name" value="Subtilisin-like_FN3"/>
</dbReference>
<dbReference type="Pfam" id="PF02225">
    <property type="entry name" value="PA"/>
    <property type="match status" value="1"/>
</dbReference>
<evidence type="ECO:0000313" key="18">
    <source>
        <dbReference type="Proteomes" id="UP000280668"/>
    </source>
</evidence>
<dbReference type="PROSITE" id="PS51892">
    <property type="entry name" value="SUBTILASE"/>
    <property type="match status" value="1"/>
</dbReference>
<feature type="domain" description="BACON" evidence="16">
    <location>
        <begin position="1358"/>
        <end position="1406"/>
    </location>
</feature>
<dbReference type="Gene3D" id="2.60.120.260">
    <property type="entry name" value="Galactose-binding domain-like"/>
    <property type="match status" value="1"/>
</dbReference>
<keyword evidence="18" id="KW-1185">Reference proteome</keyword>
<dbReference type="Proteomes" id="UP000280668">
    <property type="component" value="Unassembled WGS sequence"/>
</dbReference>
<proteinExistence type="inferred from homology"/>
<dbReference type="OrthoDB" id="614750at2"/>
<keyword evidence="11" id="KW-1133">Transmembrane helix</keyword>
<dbReference type="InterPro" id="IPR036852">
    <property type="entry name" value="Peptidase_S8/S53_dom_sf"/>
</dbReference>
<evidence type="ECO:0000259" key="15">
    <source>
        <dbReference type="Pfam" id="PF17766"/>
    </source>
</evidence>
<keyword evidence="6 8" id="KW-0720">Serine protease</keyword>
<evidence type="ECO:0000256" key="8">
    <source>
        <dbReference type="PROSITE-ProRule" id="PRU01240"/>
    </source>
</evidence>
<keyword evidence="2" id="KW-0964">Secreted</keyword>
<dbReference type="PRINTS" id="PR00723">
    <property type="entry name" value="SUBTILISIN"/>
</dbReference>
<feature type="region of interest" description="Disordered" evidence="10">
    <location>
        <begin position="1528"/>
        <end position="1570"/>
    </location>
</feature>
<feature type="domain" description="Subtilisin-like protease fibronectin type-III" evidence="15">
    <location>
        <begin position="700"/>
        <end position="782"/>
    </location>
</feature>
<keyword evidence="3 8" id="KW-0645">Protease</keyword>
<dbReference type="EMBL" id="RKHK01000001">
    <property type="protein sequence ID" value="ROR72713.1"/>
    <property type="molecule type" value="Genomic_DNA"/>
</dbReference>